<sequence>MRRWFTAILACALSLVLIAGCSAPPEAESPGQTSGPSSSQPAGQTGGQSGETQPRREVQGVTDTTV</sequence>
<protein>
    <submittedName>
        <fullName evidence="3">Uncharacterized protein</fullName>
    </submittedName>
</protein>
<accession>A0A953LJH3</accession>
<proteinExistence type="predicted"/>
<keyword evidence="2" id="KW-0732">Signal</keyword>
<evidence type="ECO:0000313" key="3">
    <source>
        <dbReference type="EMBL" id="MBY6277159.1"/>
    </source>
</evidence>
<dbReference type="Proteomes" id="UP000732377">
    <property type="component" value="Unassembled WGS sequence"/>
</dbReference>
<gene>
    <name evidence="3" type="ORF">CWE10_13265</name>
</gene>
<organism evidence="3 4">
    <name type="scientific">Symbiobacterium thermophilum</name>
    <dbReference type="NCBI Taxonomy" id="2734"/>
    <lineage>
        <taxon>Bacteria</taxon>
        <taxon>Bacillati</taxon>
        <taxon>Bacillota</taxon>
        <taxon>Clostridia</taxon>
        <taxon>Eubacteriales</taxon>
        <taxon>Symbiobacteriaceae</taxon>
        <taxon>Symbiobacterium</taxon>
    </lineage>
</organism>
<dbReference type="AlphaFoldDB" id="A0A953LJH3"/>
<feature type="chain" id="PRO_5038471415" evidence="2">
    <location>
        <begin position="28"/>
        <end position="66"/>
    </location>
</feature>
<evidence type="ECO:0000256" key="1">
    <source>
        <dbReference type="SAM" id="MobiDB-lite"/>
    </source>
</evidence>
<dbReference type="PROSITE" id="PS51257">
    <property type="entry name" value="PROKAR_LIPOPROTEIN"/>
    <property type="match status" value="1"/>
</dbReference>
<dbReference type="EMBL" id="PIUK01000145">
    <property type="protein sequence ID" value="MBY6277159.1"/>
    <property type="molecule type" value="Genomic_DNA"/>
</dbReference>
<evidence type="ECO:0000313" key="4">
    <source>
        <dbReference type="Proteomes" id="UP000732377"/>
    </source>
</evidence>
<feature type="non-terminal residue" evidence="3">
    <location>
        <position position="66"/>
    </location>
</feature>
<feature type="region of interest" description="Disordered" evidence="1">
    <location>
        <begin position="22"/>
        <end position="66"/>
    </location>
</feature>
<reference evidence="3" key="1">
    <citation type="submission" date="2017-11" db="EMBL/GenBank/DDBJ databases">
        <title>Three new genomes from thermophilic consortium.</title>
        <authorList>
            <person name="Quaggio R."/>
            <person name="Amgarten D."/>
            <person name="Setubal J.C."/>
        </authorList>
    </citation>
    <scope>NUCLEOTIDE SEQUENCE</scope>
    <source>
        <strain evidence="3">ZCTH01-B2</strain>
    </source>
</reference>
<feature type="signal peptide" evidence="2">
    <location>
        <begin position="1"/>
        <end position="27"/>
    </location>
</feature>
<evidence type="ECO:0000256" key="2">
    <source>
        <dbReference type="SAM" id="SignalP"/>
    </source>
</evidence>
<feature type="compositionally biased region" description="Low complexity" evidence="1">
    <location>
        <begin position="29"/>
        <end position="43"/>
    </location>
</feature>
<comment type="caution">
    <text evidence="3">The sequence shown here is derived from an EMBL/GenBank/DDBJ whole genome shotgun (WGS) entry which is preliminary data.</text>
</comment>
<name>A0A953LJH3_SYMTR</name>